<proteinExistence type="predicted"/>
<accession>A0A6P4YVT0</accession>
<feature type="compositionally biased region" description="Polar residues" evidence="2">
    <location>
        <begin position="75"/>
        <end position="89"/>
    </location>
</feature>
<gene>
    <name evidence="4" type="primary">LOC109467746</name>
</gene>
<organism evidence="3 4">
    <name type="scientific">Branchiostoma belcheri</name>
    <name type="common">Amphioxus</name>
    <dbReference type="NCBI Taxonomy" id="7741"/>
    <lineage>
        <taxon>Eukaryota</taxon>
        <taxon>Metazoa</taxon>
        <taxon>Chordata</taxon>
        <taxon>Cephalochordata</taxon>
        <taxon>Leptocardii</taxon>
        <taxon>Amphioxiformes</taxon>
        <taxon>Branchiostomatidae</taxon>
        <taxon>Branchiostoma</taxon>
    </lineage>
</organism>
<name>A0A6P4YVT0_BRABE</name>
<feature type="coiled-coil region" evidence="1">
    <location>
        <begin position="269"/>
        <end position="304"/>
    </location>
</feature>
<dbReference type="AlphaFoldDB" id="A0A6P4YVT0"/>
<feature type="compositionally biased region" description="Basic and acidic residues" evidence="2">
    <location>
        <begin position="403"/>
        <end position="417"/>
    </location>
</feature>
<feature type="region of interest" description="Disordered" evidence="2">
    <location>
        <begin position="403"/>
        <end position="432"/>
    </location>
</feature>
<protein>
    <submittedName>
        <fullName evidence="4">Histone-lysine N-methyltransferase 1</fullName>
    </submittedName>
</protein>
<evidence type="ECO:0000313" key="4">
    <source>
        <dbReference type="RefSeq" id="XP_019621356.1"/>
    </source>
</evidence>
<feature type="compositionally biased region" description="Basic residues" evidence="2">
    <location>
        <begin position="420"/>
        <end position="432"/>
    </location>
</feature>
<dbReference type="Proteomes" id="UP000515135">
    <property type="component" value="Unplaced"/>
</dbReference>
<feature type="region of interest" description="Disordered" evidence="2">
    <location>
        <begin position="46"/>
        <end position="98"/>
    </location>
</feature>
<feature type="region of interest" description="Disordered" evidence="2">
    <location>
        <begin position="1"/>
        <end position="31"/>
    </location>
</feature>
<evidence type="ECO:0000256" key="1">
    <source>
        <dbReference type="SAM" id="Coils"/>
    </source>
</evidence>
<dbReference type="OrthoDB" id="10072300at2759"/>
<keyword evidence="1" id="KW-0175">Coiled coil</keyword>
<sequence>MSLPTGEKLLAERGIQLPKAPSRAQREAAIAAAAAVPVPVAVSEGDVATRQGPLSQPGKKDTSASEPALAESREQVPSSVPNKGTSAPTVRQEESEGNLLVNNDEGNLLINNDKGNLLINNDKGNLLVNNDEGNLLINNDEGNLLVNNDKGNLLINNDEGNLLVNNDEGNLLVNNDEGNLLVNNDEGNLLVNNDEGNLLVNNDEENLLVNKDEENLLVNKDEENLLVNKDEENLLINKDEENLLVSKDEENLLVNKDENLELAVQYVCCTALRDACKELQEDLEESLSNEGTRQEDEKMSLEEEKADEKWLEKTALILSSNAIREACSKLCGEMVPSCDTLSGQNIHLPHVSIRDAVTGCDENEFDRATQQPLHQEKPSIEEEALENGIEQKVTAREERMENFHEEEKNNIEEKEQTQTKTKKGWKARGQRAARRLGRAVSRLLTSCCRSRVDP</sequence>
<dbReference type="GeneID" id="109467746"/>
<evidence type="ECO:0000313" key="3">
    <source>
        <dbReference type="Proteomes" id="UP000515135"/>
    </source>
</evidence>
<reference evidence="4" key="1">
    <citation type="submission" date="2025-08" db="UniProtKB">
        <authorList>
            <consortium name="RefSeq"/>
        </authorList>
    </citation>
    <scope>IDENTIFICATION</scope>
    <source>
        <tissue evidence="4">Gonad</tissue>
    </source>
</reference>
<dbReference type="KEGG" id="bbel:109467746"/>
<evidence type="ECO:0000256" key="2">
    <source>
        <dbReference type="SAM" id="MobiDB-lite"/>
    </source>
</evidence>
<dbReference type="RefSeq" id="XP_019621356.1">
    <property type="nucleotide sequence ID" value="XM_019765797.1"/>
</dbReference>
<keyword evidence="3" id="KW-1185">Reference proteome</keyword>